<evidence type="ECO:0000256" key="2">
    <source>
        <dbReference type="SAM" id="MobiDB-lite"/>
    </source>
</evidence>
<organism evidence="4 5">
    <name type="scientific">Manihot esculenta</name>
    <name type="common">Cassava</name>
    <name type="synonym">Jatropha manihot</name>
    <dbReference type="NCBI Taxonomy" id="3983"/>
    <lineage>
        <taxon>Eukaryota</taxon>
        <taxon>Viridiplantae</taxon>
        <taxon>Streptophyta</taxon>
        <taxon>Embryophyta</taxon>
        <taxon>Tracheophyta</taxon>
        <taxon>Spermatophyta</taxon>
        <taxon>Magnoliopsida</taxon>
        <taxon>eudicotyledons</taxon>
        <taxon>Gunneridae</taxon>
        <taxon>Pentapetalae</taxon>
        <taxon>rosids</taxon>
        <taxon>fabids</taxon>
        <taxon>Malpighiales</taxon>
        <taxon>Euphorbiaceae</taxon>
        <taxon>Crotonoideae</taxon>
        <taxon>Manihoteae</taxon>
        <taxon>Manihot</taxon>
    </lineage>
</organism>
<keyword evidence="5" id="KW-1185">Reference proteome</keyword>
<dbReference type="PANTHER" id="PTHR33345:SF4">
    <property type="entry name" value="MBD DOMAIN-CONTAINING PROTEIN"/>
    <property type="match status" value="1"/>
</dbReference>
<dbReference type="InterPro" id="IPR055508">
    <property type="entry name" value="DUF7081"/>
</dbReference>
<keyword evidence="1" id="KW-0175">Coiled coil</keyword>
<sequence length="541" mass="59924">MSDSNPFPISSDQVQDYATGFSHGGYGSPVSMAGQQNEEFPQDGQFVQNDQLLQSDQFMQNDVPNESDGGTNNVENNLLWPVLPGDSGEGLPYAPIDWPYPGDVWTWRVGRRFNSSGYFQDRFLYLPKSLGKQTFASKAAVANYIQSQFPGSDIDAFFASFAWKIPVKIQPPPKEEPAISVLENALQDEKVAGQEEKKEENLHSGLGKRRRNAVSTPKQATQNGATSSSTPKRTKQSRAKSSPAPKGTKNKLSPTPKRTRQTKQTNQNGTAPSSTAKRKTRHSSRRNVPSDKGGVFITEESAVEPIPEDFDNYLNSLEDILTQPVSGNLSSASMDSYTAQNEMAEARSKLSSLLVMDFPSLVLSNKISELANLASKLRKDPTLNAEQLVKLKLIEEISSFTEVFLESRELIEQVDDFFATLEAKKAKVASLKKEYNELKEKTDQLQAQVDSNLMTVQEIDNQIALLQSRRAELTNAIETNKEAKVEVVYAQKLVANAIPKVVNEIQLANSRIPELELKKTNAVKRESEILAKFAPLQGFSL</sequence>
<evidence type="ECO:0000256" key="1">
    <source>
        <dbReference type="SAM" id="Coils"/>
    </source>
</evidence>
<dbReference type="OrthoDB" id="1670580at2759"/>
<dbReference type="Pfam" id="PF23299">
    <property type="entry name" value="DUF7081"/>
    <property type="match status" value="1"/>
</dbReference>
<name>A0A2C9W8I1_MANES</name>
<feature type="domain" description="DUF7081" evidence="3">
    <location>
        <begin position="81"/>
        <end position="166"/>
    </location>
</feature>
<dbReference type="Gramene" id="Manes.03G177600.1.v8.1">
    <property type="protein sequence ID" value="Manes.03G177600.1.v8.1.CDS"/>
    <property type="gene ID" value="Manes.03G177600.v8.1"/>
</dbReference>
<evidence type="ECO:0000313" key="5">
    <source>
        <dbReference type="Proteomes" id="UP000091857"/>
    </source>
</evidence>
<feature type="compositionally biased region" description="Polar residues" evidence="2">
    <location>
        <begin position="213"/>
        <end position="231"/>
    </location>
</feature>
<proteinExistence type="predicted"/>
<accession>A0A2C9W8I1</accession>
<dbReference type="PANTHER" id="PTHR33345">
    <property type="entry name" value="ADAPTER PROTEIN, PUTATIVE-RELATED"/>
    <property type="match status" value="1"/>
</dbReference>
<dbReference type="EMBL" id="CM004389">
    <property type="protein sequence ID" value="OAY55755.1"/>
    <property type="molecule type" value="Genomic_DNA"/>
</dbReference>
<feature type="compositionally biased region" description="Basic residues" evidence="2">
    <location>
        <begin position="276"/>
        <end position="285"/>
    </location>
</feature>
<dbReference type="AlphaFoldDB" id="A0A2C9W8I1"/>
<protein>
    <recommendedName>
        <fullName evidence="3">DUF7081 domain-containing protein</fullName>
    </recommendedName>
</protein>
<gene>
    <name evidence="4" type="ORF">MANES_03G177600v8</name>
</gene>
<feature type="compositionally biased region" description="Basic and acidic residues" evidence="2">
    <location>
        <begin position="190"/>
        <end position="202"/>
    </location>
</feature>
<feature type="region of interest" description="Disordered" evidence="2">
    <location>
        <begin position="190"/>
        <end position="296"/>
    </location>
</feature>
<dbReference type="STRING" id="3983.A0A2C9W8I1"/>
<feature type="coiled-coil region" evidence="1">
    <location>
        <begin position="421"/>
        <end position="483"/>
    </location>
</feature>
<reference evidence="5" key="1">
    <citation type="journal article" date="2016" name="Nat. Biotechnol.">
        <title>Sequencing wild and cultivated cassava and related species reveals extensive interspecific hybridization and genetic diversity.</title>
        <authorList>
            <person name="Bredeson J.V."/>
            <person name="Lyons J.B."/>
            <person name="Prochnik S.E."/>
            <person name="Wu G.A."/>
            <person name="Ha C.M."/>
            <person name="Edsinger-Gonzales E."/>
            <person name="Grimwood J."/>
            <person name="Schmutz J."/>
            <person name="Rabbi I.Y."/>
            <person name="Egesi C."/>
            <person name="Nauluvula P."/>
            <person name="Lebot V."/>
            <person name="Ndunguru J."/>
            <person name="Mkamilo G."/>
            <person name="Bart R.S."/>
            <person name="Setter T.L."/>
            <person name="Gleadow R.M."/>
            <person name="Kulakow P."/>
            <person name="Ferguson M.E."/>
            <person name="Rounsley S."/>
            <person name="Rokhsar D.S."/>
        </authorList>
    </citation>
    <scope>NUCLEOTIDE SEQUENCE [LARGE SCALE GENOMIC DNA]</scope>
    <source>
        <strain evidence="5">cv. AM560-2</strain>
    </source>
</reference>
<feature type="region of interest" description="Disordered" evidence="2">
    <location>
        <begin position="1"/>
        <end position="36"/>
    </location>
</feature>
<dbReference type="Proteomes" id="UP000091857">
    <property type="component" value="Chromosome 3"/>
</dbReference>
<evidence type="ECO:0000259" key="3">
    <source>
        <dbReference type="Pfam" id="PF23299"/>
    </source>
</evidence>
<evidence type="ECO:0000313" key="4">
    <source>
        <dbReference type="EMBL" id="OAY55755.1"/>
    </source>
</evidence>
<feature type="compositionally biased region" description="Polar residues" evidence="2">
    <location>
        <begin position="262"/>
        <end position="275"/>
    </location>
</feature>
<feature type="compositionally biased region" description="Polar residues" evidence="2">
    <location>
        <begin position="1"/>
        <end position="16"/>
    </location>
</feature>
<comment type="caution">
    <text evidence="4">The sequence shown here is derived from an EMBL/GenBank/DDBJ whole genome shotgun (WGS) entry which is preliminary data.</text>
</comment>